<organism evidence="1">
    <name type="scientific">Sinorhizobium medicae</name>
    <dbReference type="NCBI Taxonomy" id="110321"/>
    <lineage>
        <taxon>Bacteria</taxon>
        <taxon>Pseudomonadati</taxon>
        <taxon>Pseudomonadota</taxon>
        <taxon>Alphaproteobacteria</taxon>
        <taxon>Hyphomicrobiales</taxon>
        <taxon>Rhizobiaceae</taxon>
        <taxon>Sinorhizobium/Ensifer group</taxon>
        <taxon>Sinorhizobium</taxon>
    </lineage>
</organism>
<name>A0A508WY69_9HYPH</name>
<dbReference type="EMBL" id="CABFNB010000087">
    <property type="protein sequence ID" value="VTZ60908.1"/>
    <property type="molecule type" value="Genomic_DNA"/>
</dbReference>
<accession>A0A508WY69</accession>
<dbReference type="AlphaFoldDB" id="A0A508WY69"/>
<gene>
    <name evidence="1" type="ORF">EMEDMD4_220026</name>
</gene>
<protein>
    <submittedName>
        <fullName evidence="1">Uncharacterized protein</fullName>
    </submittedName>
</protein>
<dbReference type="Proteomes" id="UP000507954">
    <property type="component" value="Unassembled WGS sequence"/>
</dbReference>
<proteinExistence type="predicted"/>
<sequence>MLLASTLGTEAKAKARAISALDQKSMSHDNLRAGIGEHLPSGGIP</sequence>
<reference evidence="1" key="1">
    <citation type="submission" date="2019-06" db="EMBL/GenBank/DDBJ databases">
        <authorList>
            <person name="Le Quere A."/>
            <person name="Colella S."/>
        </authorList>
    </citation>
    <scope>NUCLEOTIDE SEQUENCE</scope>
    <source>
        <strain evidence="1">EmedicaeMD41</strain>
    </source>
</reference>
<evidence type="ECO:0000313" key="1">
    <source>
        <dbReference type="EMBL" id="VTZ60908.1"/>
    </source>
</evidence>